<reference evidence="1" key="1">
    <citation type="submission" date="2016-10" db="EMBL/GenBank/DDBJ databases">
        <authorList>
            <person name="Benchimol M."/>
            <person name="Almeida L.G."/>
            <person name="Vasconcelos A.T."/>
            <person name="Perreira-Neves A."/>
            <person name="Rosa I.A."/>
            <person name="Tasca T."/>
            <person name="Bogo M.R."/>
            <person name="de Souza W."/>
        </authorList>
    </citation>
    <scope>NUCLEOTIDE SEQUENCE [LARGE SCALE GENOMIC DNA]</scope>
    <source>
        <strain evidence="1">K</strain>
    </source>
</reference>
<protein>
    <submittedName>
        <fullName evidence="1">Uncharacterized protein</fullName>
    </submittedName>
</protein>
<evidence type="ECO:0000313" key="2">
    <source>
        <dbReference type="Proteomes" id="UP000179807"/>
    </source>
</evidence>
<dbReference type="RefSeq" id="XP_068361081.1">
    <property type="nucleotide sequence ID" value="XM_068492274.1"/>
</dbReference>
<dbReference type="GeneID" id="94826978"/>
<dbReference type="Proteomes" id="UP000179807">
    <property type="component" value="Unassembled WGS sequence"/>
</dbReference>
<accession>A0A1J4K8X0</accession>
<gene>
    <name evidence="1" type="ORF">TRFO_05067</name>
</gene>
<dbReference type="SUPFAM" id="SSF48371">
    <property type="entry name" value="ARM repeat"/>
    <property type="match status" value="1"/>
</dbReference>
<evidence type="ECO:0000313" key="1">
    <source>
        <dbReference type="EMBL" id="OHT07945.1"/>
    </source>
</evidence>
<name>A0A1J4K8X0_9EUKA</name>
<keyword evidence="2" id="KW-1185">Reference proteome</keyword>
<proteinExistence type="predicted"/>
<dbReference type="VEuPathDB" id="TrichDB:TRFO_05067"/>
<comment type="caution">
    <text evidence="1">The sequence shown here is derived from an EMBL/GenBank/DDBJ whole genome shotgun (WGS) entry which is preliminary data.</text>
</comment>
<dbReference type="EMBL" id="MLAK01000682">
    <property type="protein sequence ID" value="OHT07945.1"/>
    <property type="molecule type" value="Genomic_DNA"/>
</dbReference>
<organism evidence="1 2">
    <name type="scientific">Tritrichomonas foetus</name>
    <dbReference type="NCBI Taxonomy" id="1144522"/>
    <lineage>
        <taxon>Eukaryota</taxon>
        <taxon>Metamonada</taxon>
        <taxon>Parabasalia</taxon>
        <taxon>Tritrichomonadida</taxon>
        <taxon>Tritrichomonadidae</taxon>
        <taxon>Tritrichomonas</taxon>
    </lineage>
</organism>
<dbReference type="InterPro" id="IPR016024">
    <property type="entry name" value="ARM-type_fold"/>
</dbReference>
<sequence length="498" mass="58951">MKKLFCHLKRSHLMNYKNIEKESHVKKFEDKFDQIQIKHQRDENLCRFNFLLDQLYSMVKSNDLTQFKDCYQEIHLFLNSKRNDDIFQIILDKNFVGFLIEQISNNYSDIIFEIISLSCELFLFNREEVINMFLDSNCLPLFHEFLNSDRPLLDKVINLIGYATFDLFKYNKDWRFSLNLDRLDEILNIYPDLYPNVMYLVFNSFSVDCFDNISLPLSFYLLHFTVEHILMNEILFNPIPFFDYLTTRIQNFPKFPLHILLDTKFLPDKIYKFLFPSDELQFYCMTNQRDLVFWALKLIAATIENDESFINKLFLQADDLYKIIRNCSSSDKTVAKALKLLGILLENGKIGVIDDLKLESTLKTGKKNIFNYNAYFESSFVIKKWYLRFIHSLLSFGGQFEEIKIFYSRDFIEVILDFLEPDTKGISKSVLLVLDSILQRAIKEKFFGVLEILASDEVNNLLEEFSDKTMDEELDELVGRVMRSISEAQSAYNQTPPE</sequence>
<dbReference type="AlphaFoldDB" id="A0A1J4K8X0"/>